<gene>
    <name evidence="9" type="ORF">PAM7066_02739</name>
</gene>
<feature type="domain" description="Signal transduction histidine kinase HWE region" evidence="8">
    <location>
        <begin position="145"/>
        <end position="225"/>
    </location>
</feature>
<dbReference type="AlphaFoldDB" id="A0A1Y5T767"/>
<dbReference type="SMART" id="SM00911">
    <property type="entry name" value="HWE_HK"/>
    <property type="match status" value="1"/>
</dbReference>
<keyword evidence="3" id="KW-0597">Phosphoprotein</keyword>
<dbReference type="Gene3D" id="3.30.565.10">
    <property type="entry name" value="Histidine kinase-like ATPase, C-terminal domain"/>
    <property type="match status" value="1"/>
</dbReference>
<dbReference type="PANTHER" id="PTHR41523">
    <property type="entry name" value="TWO-COMPONENT SYSTEM SENSOR PROTEIN"/>
    <property type="match status" value="1"/>
</dbReference>
<dbReference type="NCBIfam" id="TIGR00229">
    <property type="entry name" value="sensory_box"/>
    <property type="match status" value="1"/>
</dbReference>
<dbReference type="GO" id="GO:0005524">
    <property type="term" value="F:ATP binding"/>
    <property type="evidence" value="ECO:0007669"/>
    <property type="project" value="UniProtKB-KW"/>
</dbReference>
<evidence type="ECO:0000313" key="9">
    <source>
        <dbReference type="EMBL" id="SLN57132.1"/>
    </source>
</evidence>
<dbReference type="InterPro" id="IPR036890">
    <property type="entry name" value="HATPase_C_sf"/>
</dbReference>
<dbReference type="Proteomes" id="UP000193870">
    <property type="component" value="Unassembled WGS sequence"/>
</dbReference>
<evidence type="ECO:0000256" key="6">
    <source>
        <dbReference type="ARBA" id="ARBA00022777"/>
    </source>
</evidence>
<comment type="catalytic activity">
    <reaction evidence="1">
        <text>ATP + protein L-histidine = ADP + protein N-phospho-L-histidine.</text>
        <dbReference type="EC" id="2.7.13.3"/>
    </reaction>
</comment>
<dbReference type="InterPro" id="IPR011102">
    <property type="entry name" value="Sig_transdc_His_kinase_HWE"/>
</dbReference>
<evidence type="ECO:0000313" key="10">
    <source>
        <dbReference type="Proteomes" id="UP000193870"/>
    </source>
</evidence>
<protein>
    <recommendedName>
        <fullName evidence="2">histidine kinase</fullName>
        <ecNumber evidence="2">2.7.13.3</ecNumber>
    </recommendedName>
</protein>
<dbReference type="InterPro" id="IPR035965">
    <property type="entry name" value="PAS-like_dom_sf"/>
</dbReference>
<dbReference type="SUPFAM" id="SSF55785">
    <property type="entry name" value="PYP-like sensor domain (PAS domain)"/>
    <property type="match status" value="1"/>
</dbReference>
<dbReference type="GO" id="GO:0004673">
    <property type="term" value="F:protein histidine kinase activity"/>
    <property type="evidence" value="ECO:0007669"/>
    <property type="project" value="UniProtKB-EC"/>
</dbReference>
<dbReference type="RefSeq" id="WP_175484650.1">
    <property type="nucleotide sequence ID" value="NZ_FOPF01000008.1"/>
</dbReference>
<dbReference type="STRING" id="315423.SAMN04488020_10831"/>
<dbReference type="CDD" id="cd16936">
    <property type="entry name" value="HATPase_RsbW-like"/>
    <property type="match status" value="1"/>
</dbReference>
<dbReference type="Gene3D" id="3.30.450.20">
    <property type="entry name" value="PAS domain"/>
    <property type="match status" value="1"/>
</dbReference>
<organism evidence="9 10">
    <name type="scientific">Palleronia marisminoris</name>
    <dbReference type="NCBI Taxonomy" id="315423"/>
    <lineage>
        <taxon>Bacteria</taxon>
        <taxon>Pseudomonadati</taxon>
        <taxon>Pseudomonadota</taxon>
        <taxon>Alphaproteobacteria</taxon>
        <taxon>Rhodobacterales</taxon>
        <taxon>Roseobacteraceae</taxon>
        <taxon>Palleronia</taxon>
    </lineage>
</organism>
<dbReference type="EMBL" id="FWFV01000008">
    <property type="protein sequence ID" value="SLN57132.1"/>
    <property type="molecule type" value="Genomic_DNA"/>
</dbReference>
<dbReference type="InterPro" id="IPR013656">
    <property type="entry name" value="PAS_4"/>
</dbReference>
<proteinExistence type="predicted"/>
<dbReference type="InterPro" id="IPR000014">
    <property type="entry name" value="PAS"/>
</dbReference>
<keyword evidence="5" id="KW-0547">Nucleotide-binding</keyword>
<sequence length="327" mass="35275">MDGGFVHALECSLDSALLAILNHSRDCIAVIETDGALSFVNDNGLAGLGTDESVLGEPWHRLWSDESRADALDALSRALDGAHPRFEARCDTGATRLWDVSISPVRDRAGRITHVVSTARPDPDATARLEAAERDVEMQKAVAREAQHRLKNLITVVASIAKLVARRSTSLAEFERSFQRQLLNLDRAQGLLTDGAENSGTLGQVVSVVLEGEGRDPRLTVSPLPTGLIGDRSVQLLALVLGELRTNAIKHGALSVDEGRITLDLRSERDDLHIVWDEDIGRTAPDPGLSGGSGLDLIRRMLSATGAEPEIGWTGRGLRMAFTASRF</sequence>
<dbReference type="Pfam" id="PF08448">
    <property type="entry name" value="PAS_4"/>
    <property type="match status" value="1"/>
</dbReference>
<keyword evidence="7" id="KW-0067">ATP-binding</keyword>
<keyword evidence="4 9" id="KW-0808">Transferase</keyword>
<dbReference type="EC" id="2.7.13.3" evidence="2"/>
<name>A0A1Y5T767_9RHOB</name>
<evidence type="ECO:0000256" key="7">
    <source>
        <dbReference type="ARBA" id="ARBA00022840"/>
    </source>
</evidence>
<dbReference type="PANTHER" id="PTHR41523:SF8">
    <property type="entry name" value="ETHYLENE RESPONSE SENSOR PROTEIN"/>
    <property type="match status" value="1"/>
</dbReference>
<evidence type="ECO:0000256" key="3">
    <source>
        <dbReference type="ARBA" id="ARBA00022553"/>
    </source>
</evidence>
<accession>A0A1Y5T767</accession>
<evidence type="ECO:0000256" key="5">
    <source>
        <dbReference type="ARBA" id="ARBA00022741"/>
    </source>
</evidence>
<dbReference type="SUPFAM" id="SSF55874">
    <property type="entry name" value="ATPase domain of HSP90 chaperone/DNA topoisomerase II/histidine kinase"/>
    <property type="match status" value="1"/>
</dbReference>
<dbReference type="Pfam" id="PF07536">
    <property type="entry name" value="HWE_HK"/>
    <property type="match status" value="1"/>
</dbReference>
<evidence type="ECO:0000256" key="1">
    <source>
        <dbReference type="ARBA" id="ARBA00000085"/>
    </source>
</evidence>
<evidence type="ECO:0000256" key="2">
    <source>
        <dbReference type="ARBA" id="ARBA00012438"/>
    </source>
</evidence>
<keyword evidence="10" id="KW-1185">Reference proteome</keyword>
<evidence type="ECO:0000256" key="4">
    <source>
        <dbReference type="ARBA" id="ARBA00022679"/>
    </source>
</evidence>
<keyword evidence="6 9" id="KW-0418">Kinase</keyword>
<reference evidence="9 10" key="1">
    <citation type="submission" date="2017-03" db="EMBL/GenBank/DDBJ databases">
        <authorList>
            <person name="Afonso C.L."/>
            <person name="Miller P.J."/>
            <person name="Scott M.A."/>
            <person name="Spackman E."/>
            <person name="Goraichik I."/>
            <person name="Dimitrov K.M."/>
            <person name="Suarez D.L."/>
            <person name="Swayne D.E."/>
        </authorList>
    </citation>
    <scope>NUCLEOTIDE SEQUENCE [LARGE SCALE GENOMIC DNA]</scope>
    <source>
        <strain evidence="9 10">CECT 7066</strain>
    </source>
</reference>
<evidence type="ECO:0000259" key="8">
    <source>
        <dbReference type="SMART" id="SM00911"/>
    </source>
</evidence>